<protein>
    <submittedName>
        <fullName evidence="2">Glycosyltransferase family 2 protein</fullName>
    </submittedName>
</protein>
<dbReference type="CDD" id="cd04186">
    <property type="entry name" value="GT_2_like_c"/>
    <property type="match status" value="1"/>
</dbReference>
<dbReference type="InterPro" id="IPR029044">
    <property type="entry name" value="Nucleotide-diphossugar_trans"/>
</dbReference>
<reference evidence="2 3" key="1">
    <citation type="submission" date="2020-08" db="EMBL/GenBank/DDBJ databases">
        <authorList>
            <person name="Liu C."/>
            <person name="Sun Q."/>
        </authorList>
    </citation>
    <scope>NUCLEOTIDE SEQUENCE [LARGE SCALE GENOMIC DNA]</scope>
    <source>
        <strain evidence="2 3">NSJ-38</strain>
    </source>
</reference>
<dbReference type="KEGG" id="qdo:H9Q78_07055"/>
<dbReference type="Proteomes" id="UP000515823">
    <property type="component" value="Chromosome"/>
</dbReference>
<dbReference type="RefSeq" id="WP_330595285.1">
    <property type="nucleotide sequence ID" value="NZ_CP060634.1"/>
</dbReference>
<proteinExistence type="predicted"/>
<dbReference type="SUPFAM" id="SSF53448">
    <property type="entry name" value="Nucleotide-diphospho-sugar transferases"/>
    <property type="match status" value="2"/>
</dbReference>
<evidence type="ECO:0000259" key="1">
    <source>
        <dbReference type="Pfam" id="PF00535"/>
    </source>
</evidence>
<dbReference type="PANTHER" id="PTHR43179">
    <property type="entry name" value="RHAMNOSYLTRANSFERASE WBBL"/>
    <property type="match status" value="1"/>
</dbReference>
<keyword evidence="3" id="KW-1185">Reference proteome</keyword>
<dbReference type="CDD" id="cd04184">
    <property type="entry name" value="GT2_RfbC_Mx_like"/>
    <property type="match status" value="1"/>
</dbReference>
<feature type="domain" description="Glycosyltransferase 2-like" evidence="1">
    <location>
        <begin position="451"/>
        <end position="632"/>
    </location>
</feature>
<dbReference type="AlphaFoldDB" id="A0A7G9G7S8"/>
<gene>
    <name evidence="2" type="ORF">H9Q78_07055</name>
</gene>
<sequence>MKYYIDNIKVQGSTMVVLGWAASSRPDVAVKIRVIDQKGAPVSINRTDTSRYDVNQDVFHGESKLKLGFCILIDYLPDNTYYMIFEADEKKKKEKLVPGDKQKDKRDRILKIQEIFRADTVERGFSFLKQYGLKAFMKKLNRKIKGNKIDYNGWRKLVLPPADQLEVQRQKKFDLMPCFSIIVPLYRTPQKFLCDMIESVMSQTYQNWELCMADGSGDRGETDFDSYGITEVLKNYQKEDARIRFLTLQENEGIAGNTNAALSIATGDYIVLLDHDDLLTEDALFECARRINQEAAAGKNADVLYSDEDKLTYKNKKEFYIDPHFKPDFNPDLLRSMNYISHLFVAKRDLIEGVGGFRQEFDGAQDYDFIFRCVEQASNVCHIPRVLYHWRISAQSTAEDPQKKMYAFEAGARAIKAHCLRVGIGEVKVKQNEVLGAYRVVYPVKGRPKVSVIIPNKDHSDDLRVCVQSVLEKASYKNVEVIVAENNSTEEKTFQCYREFETRYDNIKIVIWKSDKGFNFSAINNYAASFAEGEYLLFLNNDTEFINEDCIEEMLGFCQRDDVGIVGAKLFYADDTIQHAGVVVGYGGIAGHTFIGFHKSEKTYFLRAFCAQDYSAVTAACMMTKRSIFEEVGGFYEGLAVAFNDIDYCMKVRSLDKLVVFNPFAQLYHYESKSRGIEDTPEKVIRFEHEVETFRERWAEILEKGDPYYNPNLTLLNSDFSLRNFEKEPDEGITRKVQNGC</sequence>
<dbReference type="Gene3D" id="3.90.550.10">
    <property type="entry name" value="Spore Coat Polysaccharide Biosynthesis Protein SpsA, Chain A"/>
    <property type="match status" value="2"/>
</dbReference>
<evidence type="ECO:0000313" key="3">
    <source>
        <dbReference type="Proteomes" id="UP000515823"/>
    </source>
</evidence>
<evidence type="ECO:0000313" key="2">
    <source>
        <dbReference type="EMBL" id="QNM06860.1"/>
    </source>
</evidence>
<dbReference type="EMBL" id="CP060634">
    <property type="protein sequence ID" value="QNM06860.1"/>
    <property type="molecule type" value="Genomic_DNA"/>
</dbReference>
<keyword evidence="2" id="KW-0808">Transferase</keyword>
<accession>A0A7G9G7S8</accession>
<name>A0A7G9G7S8_9FIRM</name>
<dbReference type="InterPro" id="IPR001173">
    <property type="entry name" value="Glyco_trans_2-like"/>
</dbReference>
<dbReference type="GO" id="GO:0016757">
    <property type="term" value="F:glycosyltransferase activity"/>
    <property type="evidence" value="ECO:0007669"/>
    <property type="project" value="UniProtKB-KW"/>
</dbReference>
<dbReference type="Pfam" id="PF00535">
    <property type="entry name" value="Glycos_transf_2"/>
    <property type="match status" value="2"/>
</dbReference>
<feature type="domain" description="Glycosyltransferase 2-like" evidence="1">
    <location>
        <begin position="180"/>
        <end position="351"/>
    </location>
</feature>
<organism evidence="2 3">
    <name type="scientific">Qiania dongpingensis</name>
    <dbReference type="NCBI Taxonomy" id="2763669"/>
    <lineage>
        <taxon>Bacteria</taxon>
        <taxon>Bacillati</taxon>
        <taxon>Bacillota</taxon>
        <taxon>Clostridia</taxon>
        <taxon>Lachnospirales</taxon>
        <taxon>Lachnospiraceae</taxon>
        <taxon>Qiania</taxon>
    </lineage>
</organism>
<dbReference type="PANTHER" id="PTHR43179:SF7">
    <property type="entry name" value="RHAMNOSYLTRANSFERASE WBBL"/>
    <property type="match status" value="1"/>
</dbReference>